<dbReference type="InterPro" id="IPR002716">
    <property type="entry name" value="PIN_dom"/>
</dbReference>
<reference evidence="3 4" key="1">
    <citation type="submission" date="2019-02" db="EMBL/GenBank/DDBJ databases">
        <title>Arundinibacter roseus gen. nov., sp. nov., a new member of the family Cytophagaceae.</title>
        <authorList>
            <person name="Szuroczki S."/>
            <person name="Khayer B."/>
            <person name="Sproer C."/>
            <person name="Toumi M."/>
            <person name="Szabo A."/>
            <person name="Felfoldi T."/>
            <person name="Schumann P."/>
            <person name="Toth E."/>
        </authorList>
    </citation>
    <scope>NUCLEOTIDE SEQUENCE [LARGE SCALE GENOMIC DNA]</scope>
    <source>
        <strain evidence="3 4">DMA-k-7a</strain>
    </source>
</reference>
<feature type="transmembrane region" description="Helical" evidence="1">
    <location>
        <begin position="214"/>
        <end position="235"/>
    </location>
</feature>
<evidence type="ECO:0000259" key="2">
    <source>
        <dbReference type="SMART" id="SM00670"/>
    </source>
</evidence>
<comment type="caution">
    <text evidence="3">The sequence shown here is derived from an EMBL/GenBank/DDBJ whole genome shotgun (WGS) entry which is preliminary data.</text>
</comment>
<dbReference type="OrthoDB" id="1524969at2"/>
<keyword evidence="1" id="KW-1133">Transmembrane helix</keyword>
<dbReference type="RefSeq" id="WP_132120187.1">
    <property type="nucleotide sequence ID" value="NZ_SMJU01000011.1"/>
</dbReference>
<protein>
    <recommendedName>
        <fullName evidence="2">PIN domain-containing protein</fullName>
    </recommendedName>
</protein>
<name>A0A4R4K5L3_9BACT</name>
<gene>
    <name evidence="3" type="ORF">EZE20_17890</name>
</gene>
<evidence type="ECO:0000313" key="4">
    <source>
        <dbReference type="Proteomes" id="UP000295706"/>
    </source>
</evidence>
<dbReference type="Proteomes" id="UP000295706">
    <property type="component" value="Unassembled WGS sequence"/>
</dbReference>
<dbReference type="InterPro" id="IPR029060">
    <property type="entry name" value="PIN-like_dom_sf"/>
</dbReference>
<feature type="domain" description="PIN" evidence="2">
    <location>
        <begin position="2"/>
        <end position="116"/>
    </location>
</feature>
<dbReference type="Gene3D" id="3.40.50.1010">
    <property type="entry name" value="5'-nuclease"/>
    <property type="match status" value="1"/>
</dbReference>
<keyword evidence="1" id="KW-0472">Membrane</keyword>
<dbReference type="SMART" id="SM00670">
    <property type="entry name" value="PINc"/>
    <property type="match status" value="1"/>
</dbReference>
<keyword evidence="1" id="KW-0812">Transmembrane</keyword>
<sequence length="287" mass="32776">MKRLILDTNILYKDPSILTRWSSNFRIIIPDIVLEEARKVSGRLPGSENLLHLVDNATAKGFVKIAKVNRDKYPYNSDNDNKRISYVDFQLAHFAKDYSKYKDETFLVTEDRHLLKYANDIGVRTLNLFALQNDLLSFKTVNIDEVEKGKTISQFQFRHLAISFATGVILTAVSFLIYKNIDTILSKSPIWGSTLSLLAVAFGFYWVRSNYRIGYGIAEFSFGLYSAFWALSPYSPDFDLSTLTTDLPKIFSLVGGIYVMVRGLTNFGDGIKGTSIEIYWRKVFPNY</sequence>
<keyword evidence="4" id="KW-1185">Reference proteome</keyword>
<dbReference type="SUPFAM" id="SSF88723">
    <property type="entry name" value="PIN domain-like"/>
    <property type="match status" value="1"/>
</dbReference>
<evidence type="ECO:0000256" key="1">
    <source>
        <dbReference type="SAM" id="Phobius"/>
    </source>
</evidence>
<feature type="transmembrane region" description="Helical" evidence="1">
    <location>
        <begin position="190"/>
        <end position="207"/>
    </location>
</feature>
<dbReference type="EMBL" id="SMJU01000011">
    <property type="protein sequence ID" value="TDB62804.1"/>
    <property type="molecule type" value="Genomic_DNA"/>
</dbReference>
<accession>A0A4R4K5L3</accession>
<organism evidence="3 4">
    <name type="scientific">Arundinibacter roseus</name>
    <dbReference type="NCBI Taxonomy" id="2070510"/>
    <lineage>
        <taxon>Bacteria</taxon>
        <taxon>Pseudomonadati</taxon>
        <taxon>Bacteroidota</taxon>
        <taxon>Cytophagia</taxon>
        <taxon>Cytophagales</taxon>
        <taxon>Spirosomataceae</taxon>
        <taxon>Arundinibacter</taxon>
    </lineage>
</organism>
<evidence type="ECO:0000313" key="3">
    <source>
        <dbReference type="EMBL" id="TDB62804.1"/>
    </source>
</evidence>
<feature type="transmembrane region" description="Helical" evidence="1">
    <location>
        <begin position="160"/>
        <end position="178"/>
    </location>
</feature>
<proteinExistence type="predicted"/>
<dbReference type="AlphaFoldDB" id="A0A4R4K5L3"/>
<dbReference type="Pfam" id="PF13638">
    <property type="entry name" value="PIN_4"/>
    <property type="match status" value="1"/>
</dbReference>